<protein>
    <submittedName>
        <fullName evidence="1">Uncharacterized protein</fullName>
    </submittedName>
</protein>
<dbReference type="OrthoDB" id="4342612at2759"/>
<evidence type="ECO:0000313" key="1">
    <source>
        <dbReference type="EMBL" id="PGH18290.1"/>
    </source>
</evidence>
<dbReference type="Proteomes" id="UP000223968">
    <property type="component" value="Unassembled WGS sequence"/>
</dbReference>
<reference evidence="1 2" key="1">
    <citation type="submission" date="2017-10" db="EMBL/GenBank/DDBJ databases">
        <title>Comparative genomics in systemic dimorphic fungi from Ajellomycetaceae.</title>
        <authorList>
            <person name="Munoz J.F."/>
            <person name="Mcewen J.G."/>
            <person name="Clay O.K."/>
            <person name="Cuomo C.A."/>
        </authorList>
    </citation>
    <scope>NUCLEOTIDE SEQUENCE [LARGE SCALE GENOMIC DNA]</scope>
    <source>
        <strain evidence="1 2">UAMH5409</strain>
    </source>
</reference>
<comment type="caution">
    <text evidence="1">The sequence shown here is derived from an EMBL/GenBank/DDBJ whole genome shotgun (WGS) entry which is preliminary data.</text>
</comment>
<accession>A0A2B7YAS6</accession>
<dbReference type="EMBL" id="PDNB01000005">
    <property type="protein sequence ID" value="PGH18290.1"/>
    <property type="molecule type" value="Genomic_DNA"/>
</dbReference>
<gene>
    <name evidence="1" type="ORF">AJ79_00629</name>
</gene>
<sequence length="165" mass="18320">MADYPSPDTPIKAIGFTEFCEVNGRQFKRKKGMQQWTEIAPGDNSMKIDASSDPLYLTLVHVKQAPGEPLHWALLVAREGRPGFVYHALAVKEVVEQEPPPRAENQAAVKENCQSWAVRVIAKLAERGIVEQTGGWMVWVISQFRENPGSLLLEKEPAAVLDKAA</sequence>
<organism evidence="1 2">
    <name type="scientific">Helicocarpus griseus UAMH5409</name>
    <dbReference type="NCBI Taxonomy" id="1447875"/>
    <lineage>
        <taxon>Eukaryota</taxon>
        <taxon>Fungi</taxon>
        <taxon>Dikarya</taxon>
        <taxon>Ascomycota</taxon>
        <taxon>Pezizomycotina</taxon>
        <taxon>Eurotiomycetes</taxon>
        <taxon>Eurotiomycetidae</taxon>
        <taxon>Onygenales</taxon>
        <taxon>Ajellomycetaceae</taxon>
        <taxon>Helicocarpus</taxon>
    </lineage>
</organism>
<keyword evidence="2" id="KW-1185">Reference proteome</keyword>
<dbReference type="AlphaFoldDB" id="A0A2B7YAS6"/>
<name>A0A2B7YAS6_9EURO</name>
<evidence type="ECO:0000313" key="2">
    <source>
        <dbReference type="Proteomes" id="UP000223968"/>
    </source>
</evidence>
<proteinExistence type="predicted"/>